<evidence type="ECO:0000256" key="3">
    <source>
        <dbReference type="ARBA" id="ARBA00022960"/>
    </source>
</evidence>
<dbReference type="Gene3D" id="3.40.1190.10">
    <property type="entry name" value="Mur-like, catalytic domain"/>
    <property type="match status" value="1"/>
</dbReference>
<dbReference type="GO" id="GO:0071555">
    <property type="term" value="P:cell wall organization"/>
    <property type="evidence" value="ECO:0007669"/>
    <property type="project" value="UniProtKB-KW"/>
</dbReference>
<dbReference type="SUPFAM" id="SSF53244">
    <property type="entry name" value="MurD-like peptide ligases, peptide-binding domain"/>
    <property type="match status" value="1"/>
</dbReference>
<evidence type="ECO:0000259" key="11">
    <source>
        <dbReference type="Pfam" id="PF08245"/>
    </source>
</evidence>
<comment type="caution">
    <text evidence="7">Lacks conserved residue(s) required for the propagation of feature annotation.</text>
</comment>
<name>A0AAP4F775_9CORY</name>
<evidence type="ECO:0000259" key="10">
    <source>
        <dbReference type="Pfam" id="PF02875"/>
    </source>
</evidence>
<dbReference type="InterPro" id="IPR013221">
    <property type="entry name" value="Mur_ligase_cen"/>
</dbReference>
<reference evidence="12" key="1">
    <citation type="submission" date="2023-05" db="EMBL/GenBank/DDBJ databases">
        <title>Metabolic capabilities are highly conserved among human nasal-associated Corynebacterium species in pangenomic analyses.</title>
        <authorList>
            <person name="Tran T.H."/>
            <person name="Roberts A.Q."/>
            <person name="Escapa I.F."/>
            <person name="Gao W."/>
            <person name="Conlan S."/>
            <person name="Kong H."/>
            <person name="Segre J.A."/>
            <person name="Kelly M.S."/>
            <person name="Lemon K.P."/>
        </authorList>
    </citation>
    <scope>NUCLEOTIDE SEQUENCE</scope>
    <source>
        <strain evidence="12">KPL2654</strain>
    </source>
</reference>
<comment type="function">
    <text evidence="7">Catalyzes the addition of meso-diaminopimelic acid to the nucleotide precursor UDP-N-acetylmuramoyl-L-alanyl-D-glutamate (UMAG) in the biosynthesis of bacterial cell-wall peptidoglycan.</text>
</comment>
<comment type="cofactor">
    <cofactor evidence="7">
        <name>Mg(2+)</name>
        <dbReference type="ChEBI" id="CHEBI:18420"/>
    </cofactor>
</comment>
<comment type="pathway">
    <text evidence="7 8">Cell wall biogenesis; peptidoglycan biosynthesis.</text>
</comment>
<dbReference type="NCBIfam" id="NF001124">
    <property type="entry name" value="PRK00139.1-2"/>
    <property type="match status" value="1"/>
</dbReference>
<organism evidence="12 13">
    <name type="scientific">Corynebacterium propinquum</name>
    <dbReference type="NCBI Taxonomy" id="43769"/>
    <lineage>
        <taxon>Bacteria</taxon>
        <taxon>Bacillati</taxon>
        <taxon>Actinomycetota</taxon>
        <taxon>Actinomycetes</taxon>
        <taxon>Mycobacteriales</taxon>
        <taxon>Corynebacteriaceae</taxon>
        <taxon>Corynebacterium</taxon>
    </lineage>
</organism>
<gene>
    <name evidence="7" type="primary">murE</name>
    <name evidence="12" type="ORF">QPX54_11130</name>
</gene>
<dbReference type="PANTHER" id="PTHR23135:SF4">
    <property type="entry name" value="UDP-N-ACETYLMURAMOYL-L-ALANYL-D-GLUTAMATE--2,6-DIAMINOPIMELATE LIGASE MURE HOMOLOG, CHLOROPLASTIC"/>
    <property type="match status" value="1"/>
</dbReference>
<feature type="binding site" evidence="7">
    <location>
        <position position="184"/>
    </location>
    <ligand>
        <name>UDP-N-acetyl-alpha-D-muramoyl-L-alanyl-D-glutamate</name>
        <dbReference type="ChEBI" id="CHEBI:83900"/>
    </ligand>
</feature>
<comment type="similarity">
    <text evidence="1 7">Belongs to the MurCDEF family. MurE subfamily.</text>
</comment>
<dbReference type="PANTHER" id="PTHR23135">
    <property type="entry name" value="MUR LIGASE FAMILY MEMBER"/>
    <property type="match status" value="1"/>
</dbReference>
<evidence type="ECO:0000256" key="4">
    <source>
        <dbReference type="ARBA" id="ARBA00022984"/>
    </source>
</evidence>
<dbReference type="GO" id="GO:0051301">
    <property type="term" value="P:cell division"/>
    <property type="evidence" value="ECO:0007669"/>
    <property type="project" value="UniProtKB-KW"/>
</dbReference>
<keyword evidence="5 7" id="KW-0131">Cell cycle</keyword>
<evidence type="ECO:0000256" key="2">
    <source>
        <dbReference type="ARBA" id="ARBA00022618"/>
    </source>
</evidence>
<keyword evidence="7" id="KW-0963">Cytoplasm</keyword>
<dbReference type="Proteomes" id="UP001226160">
    <property type="component" value="Unassembled WGS sequence"/>
</dbReference>
<dbReference type="NCBIfam" id="TIGR01085">
    <property type="entry name" value="murE"/>
    <property type="match status" value="1"/>
</dbReference>
<dbReference type="InterPro" id="IPR035911">
    <property type="entry name" value="MurE/MurF_N"/>
</dbReference>
<dbReference type="EMBL" id="JASNVP010000015">
    <property type="protein sequence ID" value="MDK4327052.1"/>
    <property type="molecule type" value="Genomic_DNA"/>
</dbReference>
<evidence type="ECO:0000256" key="8">
    <source>
        <dbReference type="RuleBase" id="RU004135"/>
    </source>
</evidence>
<feature type="domain" description="Mur ligase N-terminal catalytic" evidence="9">
    <location>
        <begin position="25"/>
        <end position="70"/>
    </location>
</feature>
<keyword evidence="3 7" id="KW-0133">Cell shape</keyword>
<evidence type="ECO:0000313" key="13">
    <source>
        <dbReference type="Proteomes" id="UP001226160"/>
    </source>
</evidence>
<dbReference type="EC" id="6.3.2.13" evidence="7"/>
<feature type="binding site" evidence="7">
    <location>
        <position position="494"/>
    </location>
    <ligand>
        <name>meso-2,6-diaminopimelate</name>
        <dbReference type="ChEBI" id="CHEBI:57791"/>
    </ligand>
</feature>
<evidence type="ECO:0000256" key="6">
    <source>
        <dbReference type="ARBA" id="ARBA00023316"/>
    </source>
</evidence>
<dbReference type="Gene3D" id="3.90.190.20">
    <property type="entry name" value="Mur ligase, C-terminal domain"/>
    <property type="match status" value="1"/>
</dbReference>
<dbReference type="Pfam" id="PF08245">
    <property type="entry name" value="Mur_ligase_M"/>
    <property type="match status" value="1"/>
</dbReference>
<dbReference type="GO" id="GO:0000287">
    <property type="term" value="F:magnesium ion binding"/>
    <property type="evidence" value="ECO:0007669"/>
    <property type="project" value="UniProtKB-UniRule"/>
</dbReference>
<feature type="binding site" evidence="7">
    <location>
        <begin position="115"/>
        <end position="121"/>
    </location>
    <ligand>
        <name>ATP</name>
        <dbReference type="ChEBI" id="CHEBI:30616"/>
    </ligand>
</feature>
<evidence type="ECO:0000256" key="5">
    <source>
        <dbReference type="ARBA" id="ARBA00023306"/>
    </source>
</evidence>
<dbReference type="Gene3D" id="3.40.1390.10">
    <property type="entry name" value="MurE/MurF, N-terminal domain"/>
    <property type="match status" value="1"/>
</dbReference>
<dbReference type="GO" id="GO:0009252">
    <property type="term" value="P:peptidoglycan biosynthetic process"/>
    <property type="evidence" value="ECO:0007669"/>
    <property type="project" value="UniProtKB-UniRule"/>
</dbReference>
<feature type="modified residue" description="N6-carboxylysine" evidence="7">
    <location>
        <position position="224"/>
    </location>
</feature>
<feature type="binding site" evidence="7">
    <location>
        <begin position="422"/>
        <end position="425"/>
    </location>
    <ligand>
        <name>meso-2,6-diaminopimelate</name>
        <dbReference type="ChEBI" id="CHEBI:57791"/>
    </ligand>
</feature>
<feature type="domain" description="Mur ligase central" evidence="11">
    <location>
        <begin position="113"/>
        <end position="328"/>
    </location>
</feature>
<dbReference type="SUPFAM" id="SSF63418">
    <property type="entry name" value="MurE/MurF N-terminal domain"/>
    <property type="match status" value="1"/>
</dbReference>
<comment type="PTM">
    <text evidence="7">Carboxylation is probably crucial for Mg(2+) binding and, consequently, for the gamma-phosphate positioning of ATP.</text>
</comment>
<keyword evidence="7" id="KW-0547">Nucleotide-binding</keyword>
<evidence type="ECO:0000259" key="9">
    <source>
        <dbReference type="Pfam" id="PF01225"/>
    </source>
</evidence>
<dbReference type="HAMAP" id="MF_00208">
    <property type="entry name" value="MurE"/>
    <property type="match status" value="1"/>
</dbReference>
<dbReference type="Pfam" id="PF01225">
    <property type="entry name" value="Mur_ligase"/>
    <property type="match status" value="1"/>
</dbReference>
<protein>
    <recommendedName>
        <fullName evidence="7">UDP-N-acetylmuramoyl-L-alanyl-D-glutamate--2,6-diaminopimelate ligase</fullName>
        <ecNumber evidence="7">6.3.2.13</ecNumber>
    </recommendedName>
    <alternativeName>
        <fullName evidence="7">Meso-A2pm-adding enzyme</fullName>
    </alternativeName>
    <alternativeName>
        <fullName evidence="7">Meso-diaminopimelate-adding enzyme</fullName>
    </alternativeName>
    <alternativeName>
        <fullName evidence="7">UDP-MurNAc-L-Ala-D-Glu:meso-diaminopimelate ligase</fullName>
    </alternativeName>
    <alternativeName>
        <fullName evidence="7">UDP-MurNAc-tripeptide synthetase</fullName>
    </alternativeName>
    <alternativeName>
        <fullName evidence="7">UDP-N-acetylmuramyl-tripeptide synthetase</fullName>
    </alternativeName>
</protein>
<feature type="binding site" evidence="7">
    <location>
        <position position="33"/>
    </location>
    <ligand>
        <name>UDP-N-acetyl-alpha-D-muramoyl-L-alanyl-D-glutamate</name>
        <dbReference type="ChEBI" id="CHEBI:83900"/>
    </ligand>
</feature>
<evidence type="ECO:0000313" key="12">
    <source>
        <dbReference type="EMBL" id="MDK4327052.1"/>
    </source>
</evidence>
<feature type="binding site" evidence="7">
    <location>
        <position position="490"/>
    </location>
    <ligand>
        <name>meso-2,6-diaminopimelate</name>
        <dbReference type="ChEBI" id="CHEBI:57791"/>
    </ligand>
</feature>
<feature type="domain" description="Mur ligase C-terminal" evidence="10">
    <location>
        <begin position="349"/>
        <end position="492"/>
    </location>
</feature>
<feature type="binding site" evidence="7">
    <location>
        <position position="31"/>
    </location>
    <ligand>
        <name>UDP-N-acetyl-alpha-D-muramoyl-L-alanyl-D-glutamate</name>
        <dbReference type="ChEBI" id="CHEBI:83900"/>
    </ligand>
</feature>
<dbReference type="SUPFAM" id="SSF53623">
    <property type="entry name" value="MurD-like peptide ligases, catalytic domain"/>
    <property type="match status" value="1"/>
</dbReference>
<keyword evidence="7" id="KW-0460">Magnesium</keyword>
<dbReference type="InterPro" id="IPR036565">
    <property type="entry name" value="Mur-like_cat_sf"/>
</dbReference>
<keyword evidence="4 7" id="KW-0573">Peptidoglycan synthesis</keyword>
<dbReference type="InterPro" id="IPR036615">
    <property type="entry name" value="Mur_ligase_C_dom_sf"/>
</dbReference>
<dbReference type="GO" id="GO:0005737">
    <property type="term" value="C:cytoplasm"/>
    <property type="evidence" value="ECO:0007669"/>
    <property type="project" value="UniProtKB-SubCell"/>
</dbReference>
<evidence type="ECO:0000256" key="1">
    <source>
        <dbReference type="ARBA" id="ARBA00005898"/>
    </source>
</evidence>
<comment type="subcellular location">
    <subcellularLocation>
        <location evidence="7 8">Cytoplasm</location>
    </subcellularLocation>
</comment>
<comment type="catalytic activity">
    <reaction evidence="7">
        <text>UDP-N-acetyl-alpha-D-muramoyl-L-alanyl-D-glutamate + meso-2,6-diaminopimelate + ATP = UDP-N-acetyl-alpha-D-muramoyl-L-alanyl-gamma-D-glutamyl-meso-2,6-diaminopimelate + ADP + phosphate + H(+)</text>
        <dbReference type="Rhea" id="RHEA:23676"/>
        <dbReference type="ChEBI" id="CHEBI:15378"/>
        <dbReference type="ChEBI" id="CHEBI:30616"/>
        <dbReference type="ChEBI" id="CHEBI:43474"/>
        <dbReference type="ChEBI" id="CHEBI:57791"/>
        <dbReference type="ChEBI" id="CHEBI:83900"/>
        <dbReference type="ChEBI" id="CHEBI:83905"/>
        <dbReference type="ChEBI" id="CHEBI:456216"/>
        <dbReference type="EC" id="6.3.2.13"/>
    </reaction>
</comment>
<feature type="binding site" evidence="7">
    <location>
        <position position="192"/>
    </location>
    <ligand>
        <name>UDP-N-acetyl-alpha-D-muramoyl-L-alanyl-D-glutamate</name>
        <dbReference type="ChEBI" id="CHEBI:83900"/>
    </ligand>
</feature>
<dbReference type="AlphaFoldDB" id="A0AAP4F775"/>
<dbReference type="RefSeq" id="WP_284590035.1">
    <property type="nucleotide sequence ID" value="NZ_JASNVP010000015.1"/>
</dbReference>
<dbReference type="InterPro" id="IPR005761">
    <property type="entry name" value="UDP-N-AcMur-Glu-dNH2Pim_ligase"/>
</dbReference>
<keyword evidence="2 7" id="KW-0132">Cell division</keyword>
<dbReference type="InterPro" id="IPR000713">
    <property type="entry name" value="Mur_ligase_N"/>
</dbReference>
<dbReference type="GO" id="GO:0008765">
    <property type="term" value="F:UDP-N-acetylmuramoylalanyl-D-glutamate-2,6-diaminopimelate ligase activity"/>
    <property type="evidence" value="ECO:0007669"/>
    <property type="project" value="UniProtKB-UniRule"/>
</dbReference>
<feature type="short sequence motif" description="Meso-diaminopimelate recognition motif" evidence="7">
    <location>
        <begin position="422"/>
        <end position="425"/>
    </location>
</feature>
<proteinExistence type="inferred from homology"/>
<keyword evidence="6 7" id="KW-0961">Cell wall biogenesis/degradation</keyword>
<keyword evidence="7 12" id="KW-0436">Ligase</keyword>
<comment type="caution">
    <text evidence="12">The sequence shown here is derived from an EMBL/GenBank/DDBJ whole genome shotgun (WGS) entry which is preliminary data.</text>
</comment>
<sequence>MSTSLDALLEKFGGKLAGDTSTAHTITGISLDSKAVKSGELFAALPGNRVHGAEFAEGTAAAAILTDAAGAGILANRGEDRPVWVVDDLRGVLGFIAAEIYGQPSQKMQVIGITGTSGKTTTSYILESGLRATGAKVGIIGTTGTRINGVKVPTSLTTPEAPKLQELFAMMVAQGVTHVVMEVSSHALELGRVNGTQFAVAGFSNLSQDHLDFHPTMQDYFQAKARLFRGELAAHKAAIVVDEQWGRDMAVIAADSAQECWRVQTNLSSMDTADAVHPNAEVIVDSAELAASGNQQVQLRIAGEKIAFNLPLPGSFNVANAALACAMARLADADLAAFVRGVEAVAVPGRMESLAEGQDFVAVVDYAHKPGALEAVLATLRGQVSGRVGVVVGCGGDRDSSKRPVMGRIAAQHADYVVVTDDNPRTEDPAPIRAAVMQGAREALHAAGRTGVAVGSADEAVHLVEEGDRAKAIQLVVDWARAGDAIVVAGKGHETGQIVGDTVHEFDDRTVLAQALAGKETK</sequence>
<keyword evidence="7" id="KW-0067">ATP-binding</keyword>
<dbReference type="GO" id="GO:0008360">
    <property type="term" value="P:regulation of cell shape"/>
    <property type="evidence" value="ECO:0007669"/>
    <property type="project" value="UniProtKB-KW"/>
</dbReference>
<evidence type="ECO:0000256" key="7">
    <source>
        <dbReference type="HAMAP-Rule" id="MF_00208"/>
    </source>
</evidence>
<dbReference type="GO" id="GO:0005524">
    <property type="term" value="F:ATP binding"/>
    <property type="evidence" value="ECO:0007669"/>
    <property type="project" value="UniProtKB-UniRule"/>
</dbReference>
<dbReference type="NCBIfam" id="NF001126">
    <property type="entry name" value="PRK00139.1-4"/>
    <property type="match status" value="1"/>
</dbReference>
<feature type="binding site" evidence="7">
    <location>
        <position position="398"/>
    </location>
    <ligand>
        <name>meso-2,6-diaminopimelate</name>
        <dbReference type="ChEBI" id="CHEBI:57791"/>
    </ligand>
</feature>
<feature type="binding site" evidence="7">
    <location>
        <begin position="157"/>
        <end position="158"/>
    </location>
    <ligand>
        <name>UDP-N-acetyl-alpha-D-muramoyl-L-alanyl-D-glutamate</name>
        <dbReference type="ChEBI" id="CHEBI:83900"/>
    </ligand>
</feature>
<dbReference type="InterPro" id="IPR004101">
    <property type="entry name" value="Mur_ligase_C"/>
</dbReference>
<dbReference type="Pfam" id="PF02875">
    <property type="entry name" value="Mur_ligase_C"/>
    <property type="match status" value="1"/>
</dbReference>
<accession>A0AAP4F775</accession>